<dbReference type="Pfam" id="PF00072">
    <property type="entry name" value="Response_reg"/>
    <property type="match status" value="1"/>
</dbReference>
<dbReference type="Proteomes" id="UP001597197">
    <property type="component" value="Unassembled WGS sequence"/>
</dbReference>
<reference evidence="4" key="1">
    <citation type="journal article" date="2019" name="Int. J. Syst. Evol. Microbiol.">
        <title>The Global Catalogue of Microorganisms (GCM) 10K type strain sequencing project: providing services to taxonomists for standard genome sequencing and annotation.</title>
        <authorList>
            <consortium name="The Broad Institute Genomics Platform"/>
            <consortium name="The Broad Institute Genome Sequencing Center for Infectious Disease"/>
            <person name="Wu L."/>
            <person name="Ma J."/>
        </authorList>
    </citation>
    <scope>NUCLEOTIDE SEQUENCE [LARGE SCALE GENOMIC DNA]</scope>
    <source>
        <strain evidence="4">CGMCC 1.15795</strain>
    </source>
</reference>
<dbReference type="PANTHER" id="PTHR44520:SF2">
    <property type="entry name" value="RESPONSE REGULATOR RCP1"/>
    <property type="match status" value="1"/>
</dbReference>
<dbReference type="SMART" id="SM00448">
    <property type="entry name" value="REC"/>
    <property type="match status" value="1"/>
</dbReference>
<proteinExistence type="predicted"/>
<evidence type="ECO:0000313" key="3">
    <source>
        <dbReference type="EMBL" id="MFD1874154.1"/>
    </source>
</evidence>
<gene>
    <name evidence="3" type="ORF">ACFSDX_17050</name>
</gene>
<name>A0ABW4QX44_9BACT</name>
<dbReference type="InterPro" id="IPR001789">
    <property type="entry name" value="Sig_transdc_resp-reg_receiver"/>
</dbReference>
<keyword evidence="1" id="KW-0597">Phosphoprotein</keyword>
<sequence length="137" mass="15495">MSVPKLCCTLLVDDDETTNYLNRRLLEKLDVTEQVVVALNGEEALQVLRTQCTEASRSCPALVFLDINMPQMNGFEFLSAYEQLPLPQRGAIVIVMLTTSLHPQDMERLQQFSVAGFLSKPLNKDKVNDVLQAHFRQ</sequence>
<evidence type="ECO:0000256" key="1">
    <source>
        <dbReference type="PROSITE-ProRule" id="PRU00169"/>
    </source>
</evidence>
<dbReference type="RefSeq" id="WP_382315696.1">
    <property type="nucleotide sequence ID" value="NZ_JBHUFD010000006.1"/>
</dbReference>
<keyword evidence="4" id="KW-1185">Reference proteome</keyword>
<dbReference type="InterPro" id="IPR052893">
    <property type="entry name" value="TCS_response_regulator"/>
</dbReference>
<feature type="domain" description="Response regulatory" evidence="2">
    <location>
        <begin position="8"/>
        <end position="135"/>
    </location>
</feature>
<evidence type="ECO:0000259" key="2">
    <source>
        <dbReference type="PROSITE" id="PS50110"/>
    </source>
</evidence>
<dbReference type="PANTHER" id="PTHR44520">
    <property type="entry name" value="RESPONSE REGULATOR RCP1-RELATED"/>
    <property type="match status" value="1"/>
</dbReference>
<protein>
    <submittedName>
        <fullName evidence="3">Two-component system response regulator</fullName>
    </submittedName>
</protein>
<evidence type="ECO:0000313" key="4">
    <source>
        <dbReference type="Proteomes" id="UP001597197"/>
    </source>
</evidence>
<dbReference type="EMBL" id="JBHUFD010000006">
    <property type="protein sequence ID" value="MFD1874154.1"/>
    <property type="molecule type" value="Genomic_DNA"/>
</dbReference>
<dbReference type="PROSITE" id="PS50110">
    <property type="entry name" value="RESPONSE_REGULATORY"/>
    <property type="match status" value="1"/>
</dbReference>
<feature type="modified residue" description="4-aspartylphosphate" evidence="1">
    <location>
        <position position="66"/>
    </location>
</feature>
<dbReference type="Gene3D" id="3.40.50.2300">
    <property type="match status" value="1"/>
</dbReference>
<organism evidence="3 4">
    <name type="scientific">Hymenobacter bucti</name>
    <dbReference type="NCBI Taxonomy" id="1844114"/>
    <lineage>
        <taxon>Bacteria</taxon>
        <taxon>Pseudomonadati</taxon>
        <taxon>Bacteroidota</taxon>
        <taxon>Cytophagia</taxon>
        <taxon>Cytophagales</taxon>
        <taxon>Hymenobacteraceae</taxon>
        <taxon>Hymenobacter</taxon>
    </lineage>
</organism>
<dbReference type="SUPFAM" id="SSF52172">
    <property type="entry name" value="CheY-like"/>
    <property type="match status" value="1"/>
</dbReference>
<comment type="caution">
    <text evidence="3">The sequence shown here is derived from an EMBL/GenBank/DDBJ whole genome shotgun (WGS) entry which is preliminary data.</text>
</comment>
<dbReference type="InterPro" id="IPR011006">
    <property type="entry name" value="CheY-like_superfamily"/>
</dbReference>
<accession>A0ABW4QX44</accession>